<dbReference type="GO" id="GO:0016301">
    <property type="term" value="F:kinase activity"/>
    <property type="evidence" value="ECO:0007669"/>
    <property type="project" value="UniProtKB-KW"/>
</dbReference>
<dbReference type="InterPro" id="IPR050154">
    <property type="entry name" value="UbiB_kinase"/>
</dbReference>
<accession>A0ABX8BA08</accession>
<gene>
    <name evidence="3" type="ORF">J8C06_05785</name>
</gene>
<dbReference type="PANTHER" id="PTHR10566">
    <property type="entry name" value="CHAPERONE-ACTIVITY OF BC1 COMPLEX CABC1 -RELATED"/>
    <property type="match status" value="1"/>
</dbReference>
<evidence type="ECO:0000313" key="4">
    <source>
        <dbReference type="Proteomes" id="UP000676506"/>
    </source>
</evidence>
<reference evidence="3 4" key="1">
    <citation type="submission" date="2021-03" db="EMBL/GenBank/DDBJ databases">
        <title>Genomic and phenotypic characterization of Chloracidobacterium isolates provides evidence for multiple species.</title>
        <authorList>
            <person name="Saini M.K."/>
            <person name="Costas A.M.G."/>
            <person name="Tank M."/>
            <person name="Bryant D.A."/>
        </authorList>
    </citation>
    <scope>NUCLEOTIDE SEQUENCE [LARGE SCALE GENOMIC DNA]</scope>
    <source>
        <strain evidence="3 4">BV2-C</strain>
    </source>
</reference>
<dbReference type="SUPFAM" id="SSF56112">
    <property type="entry name" value="Protein kinase-like (PK-like)"/>
    <property type="match status" value="1"/>
</dbReference>
<keyword evidence="3" id="KW-0418">Kinase</keyword>
<protein>
    <submittedName>
        <fullName evidence="3">AarF/ABC1/UbiB kinase family protein</fullName>
    </submittedName>
</protein>
<proteinExistence type="inferred from homology"/>
<name>A0ABX8BA08_9BACT</name>
<dbReference type="InterPro" id="IPR011009">
    <property type="entry name" value="Kinase-like_dom_sf"/>
</dbReference>
<dbReference type="InterPro" id="IPR000719">
    <property type="entry name" value="Prot_kinase_dom"/>
</dbReference>
<dbReference type="EMBL" id="CP072648">
    <property type="protein sequence ID" value="QUW01890.1"/>
    <property type="molecule type" value="Genomic_DNA"/>
</dbReference>
<dbReference type="InterPro" id="IPR004147">
    <property type="entry name" value="ABC1_dom"/>
</dbReference>
<dbReference type="PANTHER" id="PTHR10566:SF113">
    <property type="entry name" value="PROTEIN ACTIVITY OF BC1 COMPLEX KINASE 7, CHLOROPLASTIC"/>
    <property type="match status" value="1"/>
</dbReference>
<dbReference type="Gene3D" id="1.10.510.10">
    <property type="entry name" value="Transferase(Phosphotransferase) domain 1"/>
    <property type="match status" value="1"/>
</dbReference>
<dbReference type="CDD" id="cd05121">
    <property type="entry name" value="ABC1_ADCK3-like"/>
    <property type="match status" value="1"/>
</dbReference>
<dbReference type="PROSITE" id="PS50011">
    <property type="entry name" value="PROTEIN_KINASE_DOM"/>
    <property type="match status" value="1"/>
</dbReference>
<dbReference type="Proteomes" id="UP000676506">
    <property type="component" value="Chromosome 1"/>
</dbReference>
<evidence type="ECO:0000313" key="3">
    <source>
        <dbReference type="EMBL" id="QUW01890.1"/>
    </source>
</evidence>
<feature type="domain" description="Protein kinase" evidence="2">
    <location>
        <begin position="147"/>
        <end position="495"/>
    </location>
</feature>
<sequence length="495" mass="55598">MTPPSSTANTSLNAPLLDRATSTVARHSVAGRYQVARRAAEVVGAATPLLLGYWRDEQRFFFFGGSREVTEAMHAQRARRIRSEIERLGVGFIKVGQVVSTRGDLLPEPYLNELRALQDNLTPLTFQAVRAALEAAYGCPLEDVFEAFEPAPIATASIGQVHRATYDGQPVVVKLIRPGIEHQLATDFRIVTTLLRFLDEQLVRFRRENSDVHVLTRLFSQIVTEVNAGLREEMDFVFERANAERLGALLADNPLVVVPKVIGELCRPNVLVLEYRPGIKISDGDALRAAGFRPLEIVERLVEVYLEMILVHGVYHADPHPGNVAVDERGRIILYDFGIVRTLSARIRESLLKMTLDGLRGDVSAIVDELYRMGVVDPAADRATALRVGEKFRELYLRDMPTAERIEGVGRYMRDAFGYVPLRMPKEMVYVFRVVSMLEGLGTCFKPGWNIMADASPAVQRGIRKMMMANETIRWPELVAQWVGRWVRSLFTRPA</sequence>
<dbReference type="RefSeq" id="WP_211427782.1">
    <property type="nucleotide sequence ID" value="NZ_CP072648.1"/>
</dbReference>
<dbReference type="Pfam" id="PF03109">
    <property type="entry name" value="ABC1"/>
    <property type="match status" value="1"/>
</dbReference>
<evidence type="ECO:0000256" key="1">
    <source>
        <dbReference type="ARBA" id="ARBA00009670"/>
    </source>
</evidence>
<comment type="similarity">
    <text evidence="1">Belongs to the protein kinase superfamily. ADCK protein kinase family.</text>
</comment>
<organism evidence="3 4">
    <name type="scientific">Chloracidobacterium validum</name>
    <dbReference type="NCBI Taxonomy" id="2821543"/>
    <lineage>
        <taxon>Bacteria</taxon>
        <taxon>Pseudomonadati</taxon>
        <taxon>Acidobacteriota</taxon>
        <taxon>Terriglobia</taxon>
        <taxon>Terriglobales</taxon>
        <taxon>Acidobacteriaceae</taxon>
        <taxon>Chloracidobacterium</taxon>
    </lineage>
</organism>
<keyword evidence="4" id="KW-1185">Reference proteome</keyword>
<keyword evidence="3" id="KW-0808">Transferase</keyword>
<evidence type="ECO:0000259" key="2">
    <source>
        <dbReference type="PROSITE" id="PS50011"/>
    </source>
</evidence>